<dbReference type="RefSeq" id="XP_060460218.1">
    <property type="nucleotide sequence ID" value="XM_060603978.1"/>
</dbReference>
<evidence type="ECO:0000313" key="5">
    <source>
        <dbReference type="Proteomes" id="UP001233271"/>
    </source>
</evidence>
<dbReference type="GO" id="GO:0035861">
    <property type="term" value="C:site of double-strand break"/>
    <property type="evidence" value="ECO:0007669"/>
    <property type="project" value="TreeGrafter"/>
</dbReference>
<dbReference type="Proteomes" id="UP001233271">
    <property type="component" value="Chromosome 7b"/>
</dbReference>
<dbReference type="Gene3D" id="2.40.50.140">
    <property type="entry name" value="Nucleic acid-binding proteins"/>
    <property type="match status" value="1"/>
</dbReference>
<dbReference type="GeneID" id="85498823"/>
<evidence type="ECO:0008006" key="6">
    <source>
        <dbReference type="Google" id="ProtNLM"/>
    </source>
</evidence>
<dbReference type="GO" id="GO:0005662">
    <property type="term" value="C:DNA replication factor A complex"/>
    <property type="evidence" value="ECO:0007669"/>
    <property type="project" value="TreeGrafter"/>
</dbReference>
<dbReference type="EMBL" id="AP028219">
    <property type="protein sequence ID" value="BEI94953.1"/>
    <property type="molecule type" value="Genomic_DNA"/>
</dbReference>
<dbReference type="GO" id="GO:0003684">
    <property type="term" value="F:damaged DNA binding"/>
    <property type="evidence" value="ECO:0007669"/>
    <property type="project" value="TreeGrafter"/>
</dbReference>
<dbReference type="GO" id="GO:0006284">
    <property type="term" value="P:base-excision repair"/>
    <property type="evidence" value="ECO:0007669"/>
    <property type="project" value="TreeGrafter"/>
</dbReference>
<proteinExistence type="inferred from homology"/>
<name>A0AA48QZ31_9TREE</name>
<dbReference type="Pfam" id="PF08661">
    <property type="entry name" value="Rep_fac-A_3"/>
    <property type="match status" value="1"/>
</dbReference>
<dbReference type="CDD" id="cd04479">
    <property type="entry name" value="RPA3"/>
    <property type="match status" value="1"/>
</dbReference>
<sequence>MSGRLGAEPRVNSRYLSEHRGQTVRLVAKVTRLVGETATIEASDGGEVAVHIPRDMHLTEGAFYEIIGSVKEDLTVRALTSFALSGNIDMKAVNAVVEFGHSSAGAGVLDARP</sequence>
<dbReference type="PANTHER" id="PTHR15114">
    <property type="entry name" value="REPLICATION PROTEIN A3"/>
    <property type="match status" value="1"/>
</dbReference>
<dbReference type="GO" id="GO:0006260">
    <property type="term" value="P:DNA replication"/>
    <property type="evidence" value="ECO:0007669"/>
    <property type="project" value="InterPro"/>
</dbReference>
<dbReference type="PANTHER" id="PTHR15114:SF1">
    <property type="entry name" value="REPLICATION PROTEIN A 14 KDA SUBUNIT"/>
    <property type="match status" value="1"/>
</dbReference>
<evidence type="ECO:0000256" key="2">
    <source>
        <dbReference type="ARBA" id="ARBA00009761"/>
    </source>
</evidence>
<dbReference type="GO" id="GO:0006289">
    <property type="term" value="P:nucleotide-excision repair"/>
    <property type="evidence" value="ECO:0007669"/>
    <property type="project" value="TreeGrafter"/>
</dbReference>
<organism evidence="4 5">
    <name type="scientific">Cutaneotrichosporon cavernicola</name>
    <dbReference type="NCBI Taxonomy" id="279322"/>
    <lineage>
        <taxon>Eukaryota</taxon>
        <taxon>Fungi</taxon>
        <taxon>Dikarya</taxon>
        <taxon>Basidiomycota</taxon>
        <taxon>Agaricomycotina</taxon>
        <taxon>Tremellomycetes</taxon>
        <taxon>Trichosporonales</taxon>
        <taxon>Trichosporonaceae</taxon>
        <taxon>Cutaneotrichosporon</taxon>
    </lineage>
</organism>
<evidence type="ECO:0000256" key="3">
    <source>
        <dbReference type="ARBA" id="ARBA00023242"/>
    </source>
</evidence>
<protein>
    <recommendedName>
        <fullName evidence="6">Replication factor A protein 3</fullName>
    </recommendedName>
</protein>
<dbReference type="GO" id="GO:0000724">
    <property type="term" value="P:double-strand break repair via homologous recombination"/>
    <property type="evidence" value="ECO:0007669"/>
    <property type="project" value="TreeGrafter"/>
</dbReference>
<gene>
    <name evidence="4" type="ORF">CcaverHIS019_0705340</name>
</gene>
<evidence type="ECO:0000313" key="4">
    <source>
        <dbReference type="EMBL" id="BEI94953.1"/>
    </source>
</evidence>
<accession>A0AA48QZ31</accession>
<keyword evidence="3" id="KW-0539">Nucleus</keyword>
<comment type="similarity">
    <text evidence="2">Belongs to the replication factor A protein 3 family.</text>
</comment>
<dbReference type="InterPro" id="IPR012340">
    <property type="entry name" value="NA-bd_OB-fold"/>
</dbReference>
<evidence type="ECO:0000256" key="1">
    <source>
        <dbReference type="ARBA" id="ARBA00004123"/>
    </source>
</evidence>
<reference evidence="4" key="1">
    <citation type="journal article" date="2023" name="BMC Genomics">
        <title>Chromosome-level genome assemblies of Cutaneotrichosporon spp. (Trichosporonales, Basidiomycota) reveal imbalanced evolution between nucleotide sequences and chromosome synteny.</title>
        <authorList>
            <person name="Kobayashi Y."/>
            <person name="Kayamori A."/>
            <person name="Aoki K."/>
            <person name="Shiwa Y."/>
            <person name="Matsutani M."/>
            <person name="Fujita N."/>
            <person name="Sugita T."/>
            <person name="Iwasaki W."/>
            <person name="Tanaka N."/>
            <person name="Takashima M."/>
        </authorList>
    </citation>
    <scope>NUCLEOTIDE SEQUENCE</scope>
    <source>
        <strain evidence="4">HIS019</strain>
    </source>
</reference>
<dbReference type="AlphaFoldDB" id="A0AA48QZ31"/>
<dbReference type="GO" id="GO:0006298">
    <property type="term" value="P:mismatch repair"/>
    <property type="evidence" value="ECO:0007669"/>
    <property type="project" value="TreeGrafter"/>
</dbReference>
<keyword evidence="5" id="KW-1185">Reference proteome</keyword>
<dbReference type="InterPro" id="IPR013970">
    <property type="entry name" value="Rfa2"/>
</dbReference>
<dbReference type="SUPFAM" id="SSF50249">
    <property type="entry name" value="Nucleic acid-binding proteins"/>
    <property type="match status" value="1"/>
</dbReference>
<comment type="subcellular location">
    <subcellularLocation>
        <location evidence="1">Nucleus</location>
    </subcellularLocation>
</comment>
<dbReference type="GO" id="GO:0003697">
    <property type="term" value="F:single-stranded DNA binding"/>
    <property type="evidence" value="ECO:0007669"/>
    <property type="project" value="TreeGrafter"/>
</dbReference>
<dbReference type="KEGG" id="ccac:CcaHIS019_0705340"/>